<organism evidence="2 3">
    <name type="scientific">Stephania japonica</name>
    <dbReference type="NCBI Taxonomy" id="461633"/>
    <lineage>
        <taxon>Eukaryota</taxon>
        <taxon>Viridiplantae</taxon>
        <taxon>Streptophyta</taxon>
        <taxon>Embryophyta</taxon>
        <taxon>Tracheophyta</taxon>
        <taxon>Spermatophyta</taxon>
        <taxon>Magnoliopsida</taxon>
        <taxon>Ranunculales</taxon>
        <taxon>Menispermaceae</taxon>
        <taxon>Menispermoideae</taxon>
        <taxon>Cissampelideae</taxon>
        <taxon>Stephania</taxon>
    </lineage>
</organism>
<accession>A0AAP0HUK9</accession>
<reference evidence="2 3" key="1">
    <citation type="submission" date="2024-01" db="EMBL/GenBank/DDBJ databases">
        <title>Genome assemblies of Stephania.</title>
        <authorList>
            <person name="Yang L."/>
        </authorList>
    </citation>
    <scope>NUCLEOTIDE SEQUENCE [LARGE SCALE GENOMIC DNA]</scope>
    <source>
        <strain evidence="2">QJT</strain>
        <tissue evidence="2">Leaf</tissue>
    </source>
</reference>
<protein>
    <submittedName>
        <fullName evidence="2">Uncharacterized protein</fullName>
    </submittedName>
</protein>
<gene>
    <name evidence="2" type="ORF">Sjap_022638</name>
</gene>
<keyword evidence="1" id="KW-0812">Transmembrane</keyword>
<evidence type="ECO:0000256" key="1">
    <source>
        <dbReference type="SAM" id="Phobius"/>
    </source>
</evidence>
<dbReference type="EMBL" id="JBBNAE010000009">
    <property type="protein sequence ID" value="KAK9097141.1"/>
    <property type="molecule type" value="Genomic_DNA"/>
</dbReference>
<name>A0AAP0HUK9_9MAGN</name>
<feature type="transmembrane region" description="Helical" evidence="1">
    <location>
        <begin position="6"/>
        <end position="24"/>
    </location>
</feature>
<comment type="caution">
    <text evidence="2">The sequence shown here is derived from an EMBL/GenBank/DDBJ whole genome shotgun (WGS) entry which is preliminary data.</text>
</comment>
<evidence type="ECO:0000313" key="2">
    <source>
        <dbReference type="EMBL" id="KAK9097141.1"/>
    </source>
</evidence>
<keyword evidence="3" id="KW-1185">Reference proteome</keyword>
<dbReference type="Proteomes" id="UP001417504">
    <property type="component" value="Unassembled WGS sequence"/>
</dbReference>
<keyword evidence="1" id="KW-0472">Membrane</keyword>
<proteinExistence type="predicted"/>
<keyword evidence="1" id="KW-1133">Transmembrane helix</keyword>
<evidence type="ECO:0000313" key="3">
    <source>
        <dbReference type="Proteomes" id="UP001417504"/>
    </source>
</evidence>
<sequence length="49" mass="5445">MYDGGFLRLSTVVVTCFGSLPFTFMGGYCPTREDVVSCLNVLQYLLSLM</sequence>
<dbReference type="AlphaFoldDB" id="A0AAP0HUK9"/>